<dbReference type="PROSITE" id="PS50949">
    <property type="entry name" value="HTH_GNTR"/>
    <property type="match status" value="1"/>
</dbReference>
<dbReference type="InterPro" id="IPR036390">
    <property type="entry name" value="WH_DNA-bd_sf"/>
</dbReference>
<reference evidence="5 6" key="1">
    <citation type="submission" date="2016-10" db="EMBL/GenBank/DDBJ databases">
        <authorList>
            <person name="de Groot N.N."/>
        </authorList>
    </citation>
    <scope>NUCLEOTIDE SEQUENCE [LARGE SCALE GENOMIC DNA]</scope>
    <source>
        <strain evidence="5 6">CGMCC 1.10836</strain>
    </source>
</reference>
<protein>
    <submittedName>
        <fullName evidence="5">DNA-binding transcriptional regulator, GntR family</fullName>
    </submittedName>
</protein>
<accession>A0A1H8LBV1</accession>
<dbReference type="Gene3D" id="1.10.10.10">
    <property type="entry name" value="Winged helix-like DNA-binding domain superfamily/Winged helix DNA-binding domain"/>
    <property type="match status" value="1"/>
</dbReference>
<dbReference type="Pfam" id="PF00392">
    <property type="entry name" value="GntR"/>
    <property type="match status" value="1"/>
</dbReference>
<dbReference type="AlphaFoldDB" id="A0A1H8LBV1"/>
<evidence type="ECO:0000256" key="3">
    <source>
        <dbReference type="ARBA" id="ARBA00023163"/>
    </source>
</evidence>
<dbReference type="STRING" id="1077947.SAMN05216227_104016"/>
<proteinExistence type="predicted"/>
<dbReference type="Proteomes" id="UP000183002">
    <property type="component" value="Unassembled WGS sequence"/>
</dbReference>
<keyword evidence="1" id="KW-0805">Transcription regulation</keyword>
<evidence type="ECO:0000313" key="5">
    <source>
        <dbReference type="EMBL" id="SEO02188.1"/>
    </source>
</evidence>
<dbReference type="CDD" id="cd07377">
    <property type="entry name" value="WHTH_GntR"/>
    <property type="match status" value="1"/>
</dbReference>
<dbReference type="SUPFAM" id="SSF46785">
    <property type="entry name" value="Winged helix' DNA-binding domain"/>
    <property type="match status" value="1"/>
</dbReference>
<dbReference type="OrthoDB" id="9788098at2"/>
<dbReference type="InterPro" id="IPR000524">
    <property type="entry name" value="Tscrpt_reg_HTH_GntR"/>
</dbReference>
<dbReference type="SUPFAM" id="SSF48008">
    <property type="entry name" value="GntR ligand-binding domain-like"/>
    <property type="match status" value="1"/>
</dbReference>
<evidence type="ECO:0000259" key="4">
    <source>
        <dbReference type="PROSITE" id="PS50949"/>
    </source>
</evidence>
<dbReference type="PANTHER" id="PTHR43537">
    <property type="entry name" value="TRANSCRIPTIONAL REGULATOR, GNTR FAMILY"/>
    <property type="match status" value="1"/>
</dbReference>
<sequence length="227" mass="25085">MTLPAAFQFALHPNRSVQPQAATALRHAILTGILPPGTRLSEQDIADAIGTSRQPVREAFLRLSGEGLLDIRPQRGTFVSKINALEVLDARFVREAVEVDLIRLACQNPTPEGLQTLRALVARQSAAATPADFMGLDETFHRTIAQIAGKARAWDHLQRLKSQMDRVRFLQLQDFPIPALIDAHARMVDAISARAPDRAEAEIRTHLRLIEADLPGIQSAHPDYFTP</sequence>
<dbReference type="InterPro" id="IPR008920">
    <property type="entry name" value="TF_FadR/GntR_C"/>
</dbReference>
<name>A0A1H8LBV1_9RHOB</name>
<dbReference type="SMART" id="SM00345">
    <property type="entry name" value="HTH_GNTR"/>
    <property type="match status" value="1"/>
</dbReference>
<evidence type="ECO:0000313" key="6">
    <source>
        <dbReference type="Proteomes" id="UP000183002"/>
    </source>
</evidence>
<dbReference type="EMBL" id="FOCO01000040">
    <property type="protein sequence ID" value="SEO02188.1"/>
    <property type="molecule type" value="Genomic_DNA"/>
</dbReference>
<dbReference type="InterPro" id="IPR011711">
    <property type="entry name" value="GntR_C"/>
</dbReference>
<dbReference type="Pfam" id="PF07729">
    <property type="entry name" value="FCD"/>
    <property type="match status" value="1"/>
</dbReference>
<evidence type="ECO:0000256" key="1">
    <source>
        <dbReference type="ARBA" id="ARBA00023015"/>
    </source>
</evidence>
<dbReference type="Gene3D" id="1.20.120.530">
    <property type="entry name" value="GntR ligand-binding domain-like"/>
    <property type="match status" value="1"/>
</dbReference>
<gene>
    <name evidence="5" type="ORF">SAMN05216227_104016</name>
</gene>
<keyword evidence="2 5" id="KW-0238">DNA-binding</keyword>
<dbReference type="SMART" id="SM00895">
    <property type="entry name" value="FCD"/>
    <property type="match status" value="1"/>
</dbReference>
<dbReference type="PANTHER" id="PTHR43537:SF6">
    <property type="entry name" value="HTH-TYPE TRANSCRIPTIONAL REPRESSOR RSPR"/>
    <property type="match status" value="1"/>
</dbReference>
<dbReference type="InterPro" id="IPR036388">
    <property type="entry name" value="WH-like_DNA-bd_sf"/>
</dbReference>
<dbReference type="GO" id="GO:0003700">
    <property type="term" value="F:DNA-binding transcription factor activity"/>
    <property type="evidence" value="ECO:0007669"/>
    <property type="project" value="InterPro"/>
</dbReference>
<dbReference type="GO" id="GO:0003677">
    <property type="term" value="F:DNA binding"/>
    <property type="evidence" value="ECO:0007669"/>
    <property type="project" value="UniProtKB-KW"/>
</dbReference>
<feature type="domain" description="HTH gntR-type" evidence="4">
    <location>
        <begin position="15"/>
        <end position="82"/>
    </location>
</feature>
<evidence type="ECO:0000256" key="2">
    <source>
        <dbReference type="ARBA" id="ARBA00023125"/>
    </source>
</evidence>
<dbReference type="RefSeq" id="WP_082224907.1">
    <property type="nucleotide sequence ID" value="NZ_FOCO01000040.1"/>
</dbReference>
<organism evidence="5 6">
    <name type="scientific">Pseudorhodobacter antarcticus</name>
    <dbReference type="NCBI Taxonomy" id="1077947"/>
    <lineage>
        <taxon>Bacteria</taxon>
        <taxon>Pseudomonadati</taxon>
        <taxon>Pseudomonadota</taxon>
        <taxon>Alphaproteobacteria</taxon>
        <taxon>Rhodobacterales</taxon>
        <taxon>Paracoccaceae</taxon>
        <taxon>Pseudorhodobacter</taxon>
    </lineage>
</organism>
<keyword evidence="6" id="KW-1185">Reference proteome</keyword>
<keyword evidence="3" id="KW-0804">Transcription</keyword>